<evidence type="ECO:0000256" key="1">
    <source>
        <dbReference type="SAM" id="MobiDB-lite"/>
    </source>
</evidence>
<feature type="region of interest" description="Disordered" evidence="1">
    <location>
        <begin position="1"/>
        <end position="95"/>
    </location>
</feature>
<proteinExistence type="predicted"/>
<evidence type="ECO:0000313" key="2">
    <source>
        <dbReference type="EMBL" id="CAA9580319.1"/>
    </source>
</evidence>
<organism evidence="2">
    <name type="scientific">uncultured Thermomicrobiales bacterium</name>
    <dbReference type="NCBI Taxonomy" id="1645740"/>
    <lineage>
        <taxon>Bacteria</taxon>
        <taxon>Pseudomonadati</taxon>
        <taxon>Thermomicrobiota</taxon>
        <taxon>Thermomicrobia</taxon>
        <taxon>Thermomicrobiales</taxon>
        <taxon>environmental samples</taxon>
    </lineage>
</organism>
<gene>
    <name evidence="2" type="ORF">AVDCRST_MAG87-3276</name>
</gene>
<dbReference type="EMBL" id="CADCWJ010000719">
    <property type="protein sequence ID" value="CAA9580319.1"/>
    <property type="molecule type" value="Genomic_DNA"/>
</dbReference>
<accession>A0A6J4VK71</accession>
<dbReference type="AlphaFoldDB" id="A0A6J4VK71"/>
<reference evidence="2" key="1">
    <citation type="submission" date="2020-02" db="EMBL/GenBank/DDBJ databases">
        <authorList>
            <person name="Meier V. D."/>
        </authorList>
    </citation>
    <scope>NUCLEOTIDE SEQUENCE</scope>
    <source>
        <strain evidence="2">AVDCRST_MAG87</strain>
    </source>
</reference>
<protein>
    <submittedName>
        <fullName evidence="2">Uncharacterized protein</fullName>
    </submittedName>
</protein>
<feature type="non-terminal residue" evidence="2">
    <location>
        <position position="95"/>
    </location>
</feature>
<sequence>GSGEPPRREVGRELRLRNRHDIEPAIDRPTRGPLGSGASIEIGPASNGTDGGRCDRPHPWANPGPVDVGEPGLPGSAGSNTQPFAPVPADSGAGL</sequence>
<feature type="compositionally biased region" description="Basic and acidic residues" evidence="1">
    <location>
        <begin position="1"/>
        <end position="30"/>
    </location>
</feature>
<feature type="non-terminal residue" evidence="2">
    <location>
        <position position="1"/>
    </location>
</feature>
<name>A0A6J4VK71_9BACT</name>